<evidence type="ECO:0000256" key="9">
    <source>
        <dbReference type="SAM" id="MobiDB-lite"/>
    </source>
</evidence>
<dbReference type="PANTHER" id="PTHR15749">
    <property type="entry name" value="FANCONI-ASSOCIATED NUCLEASE 1"/>
    <property type="match status" value="1"/>
</dbReference>
<dbReference type="SMART" id="SM00990">
    <property type="entry name" value="VRR_NUC"/>
    <property type="match status" value="1"/>
</dbReference>
<dbReference type="Pfam" id="PF21170">
    <property type="entry name" value="FAN1_TPR"/>
    <property type="match status" value="1"/>
</dbReference>
<comment type="cofactor">
    <cofactor evidence="8">
        <name>Mg(2+)</name>
        <dbReference type="ChEBI" id="CHEBI:18420"/>
    </cofactor>
    <cofactor evidence="8">
        <name>Mn(2+)</name>
        <dbReference type="ChEBI" id="CHEBI:29035"/>
    </cofactor>
</comment>
<evidence type="ECO:0000256" key="5">
    <source>
        <dbReference type="ARBA" id="ARBA00022801"/>
    </source>
</evidence>
<keyword evidence="6 8" id="KW-0460">Magnesium</keyword>
<evidence type="ECO:0000259" key="10">
    <source>
        <dbReference type="SMART" id="SM00990"/>
    </source>
</evidence>
<evidence type="ECO:0000256" key="6">
    <source>
        <dbReference type="ARBA" id="ARBA00022842"/>
    </source>
</evidence>
<keyword evidence="5 8" id="KW-0378">Hydrolase</keyword>
<keyword evidence="8" id="KW-0539">Nucleus</keyword>
<dbReference type="InterPro" id="IPR014883">
    <property type="entry name" value="VRR_NUC"/>
</dbReference>
<comment type="function">
    <text evidence="8">Nuclease required for the repair of DNA interstrand cross-links (ICL). Acts as a 5'-3' exonuclease that anchors at a cut end of DNA and cleaves DNA successively at every third nucleotide, allowing to excise an ICL from one strand through flanking incisions.</text>
</comment>
<dbReference type="Gene3D" id="3.40.1350.10">
    <property type="match status" value="1"/>
</dbReference>
<feature type="region of interest" description="Disordered" evidence="9">
    <location>
        <begin position="261"/>
        <end position="282"/>
    </location>
</feature>
<keyword evidence="8" id="KW-0227">DNA damage</keyword>
<evidence type="ECO:0000256" key="7">
    <source>
        <dbReference type="ARBA" id="ARBA00023211"/>
    </source>
</evidence>
<feature type="domain" description="VRR-NUC" evidence="10">
    <location>
        <begin position="831"/>
        <end position="951"/>
    </location>
</feature>
<gene>
    <name evidence="11" type="ORF">VKT23_004710</name>
</gene>
<feature type="region of interest" description="Disordered" evidence="9">
    <location>
        <begin position="689"/>
        <end position="736"/>
    </location>
</feature>
<keyword evidence="8" id="KW-0234">DNA repair</keyword>
<evidence type="ECO:0000256" key="1">
    <source>
        <dbReference type="ARBA" id="ARBA00000983"/>
    </source>
</evidence>
<dbReference type="InterPro" id="IPR049132">
    <property type="entry name" value="FAN1-like_euk"/>
</dbReference>
<keyword evidence="7 8" id="KW-0464">Manganese</keyword>
<keyword evidence="3 8" id="KW-0540">Nuclease</keyword>
<evidence type="ECO:0000256" key="4">
    <source>
        <dbReference type="ARBA" id="ARBA00022723"/>
    </source>
</evidence>
<evidence type="ECO:0000256" key="8">
    <source>
        <dbReference type="RuleBase" id="RU365033"/>
    </source>
</evidence>
<evidence type="ECO:0000313" key="11">
    <source>
        <dbReference type="EMBL" id="KAK7467657.1"/>
    </source>
</evidence>
<dbReference type="InterPro" id="IPR033315">
    <property type="entry name" value="Fan1-like"/>
</dbReference>
<keyword evidence="12" id="KW-1185">Reference proteome</keyword>
<comment type="similarity">
    <text evidence="2 8">Belongs to the FAN1 family.</text>
</comment>
<evidence type="ECO:0000256" key="2">
    <source>
        <dbReference type="ARBA" id="ARBA00005533"/>
    </source>
</evidence>
<protein>
    <recommendedName>
        <fullName evidence="8">Fanconi-associated nuclease</fullName>
        <ecNumber evidence="8">3.1.4.1</ecNumber>
    </recommendedName>
</protein>
<feature type="compositionally biased region" description="Basic and acidic residues" evidence="9">
    <location>
        <begin position="966"/>
        <end position="981"/>
    </location>
</feature>
<dbReference type="Pfam" id="PF08774">
    <property type="entry name" value="VRR_NUC"/>
    <property type="match status" value="1"/>
</dbReference>
<feature type="region of interest" description="Disordered" evidence="9">
    <location>
        <begin position="949"/>
        <end position="1008"/>
    </location>
</feature>
<organism evidence="11 12">
    <name type="scientific">Marasmiellus scandens</name>
    <dbReference type="NCBI Taxonomy" id="2682957"/>
    <lineage>
        <taxon>Eukaryota</taxon>
        <taxon>Fungi</taxon>
        <taxon>Dikarya</taxon>
        <taxon>Basidiomycota</taxon>
        <taxon>Agaricomycotina</taxon>
        <taxon>Agaricomycetes</taxon>
        <taxon>Agaricomycetidae</taxon>
        <taxon>Agaricales</taxon>
        <taxon>Marasmiineae</taxon>
        <taxon>Omphalotaceae</taxon>
        <taxon>Marasmiellus</taxon>
    </lineage>
</organism>
<dbReference type="EMBL" id="JBANRG010000004">
    <property type="protein sequence ID" value="KAK7467657.1"/>
    <property type="molecule type" value="Genomic_DNA"/>
</dbReference>
<evidence type="ECO:0000256" key="3">
    <source>
        <dbReference type="ARBA" id="ARBA00022722"/>
    </source>
</evidence>
<dbReference type="InterPro" id="IPR049126">
    <property type="entry name" value="FAN1-like_TPR"/>
</dbReference>
<dbReference type="PANTHER" id="PTHR15749:SF4">
    <property type="entry name" value="FANCONI-ASSOCIATED NUCLEASE 1"/>
    <property type="match status" value="1"/>
</dbReference>
<proteinExistence type="inferred from homology"/>
<evidence type="ECO:0000313" key="12">
    <source>
        <dbReference type="Proteomes" id="UP001498398"/>
    </source>
</evidence>
<comment type="catalytic activity">
    <reaction evidence="1 8">
        <text>Hydrolytically removes 5'-nucleotides successively from the 3'-hydroxy termini of 3'-hydroxy-terminated oligonucleotides.</text>
        <dbReference type="EC" id="3.1.4.1"/>
    </reaction>
</comment>
<dbReference type="InterPro" id="IPR011856">
    <property type="entry name" value="tRNA_endonuc-like_dom_sf"/>
</dbReference>
<comment type="caution">
    <text evidence="11">The sequence shown here is derived from an EMBL/GenBank/DDBJ whole genome shotgun (WGS) entry which is preliminary data.</text>
</comment>
<feature type="compositionally biased region" description="Basic and acidic residues" evidence="9">
    <location>
        <begin position="689"/>
        <end position="716"/>
    </location>
</feature>
<dbReference type="EC" id="3.1.4.1" evidence="8"/>
<comment type="subcellular location">
    <subcellularLocation>
        <location evidence="8">Nucleus</location>
    </subcellularLocation>
</comment>
<dbReference type="Proteomes" id="UP001498398">
    <property type="component" value="Unassembled WGS sequence"/>
</dbReference>
<name>A0ABR1K1B0_9AGAR</name>
<reference evidence="11 12" key="1">
    <citation type="submission" date="2024-01" db="EMBL/GenBank/DDBJ databases">
        <title>A draft genome for the cacao thread blight pathogen Marasmiellus scandens.</title>
        <authorList>
            <person name="Baruah I.K."/>
            <person name="Leung J."/>
            <person name="Bukari Y."/>
            <person name="Amoako-Attah I."/>
            <person name="Meinhardt L.W."/>
            <person name="Bailey B.A."/>
            <person name="Cohen S.P."/>
        </authorList>
    </citation>
    <scope>NUCLEOTIDE SEQUENCE [LARGE SCALE GENOMIC DNA]</scope>
    <source>
        <strain evidence="11 12">GH-19</strain>
    </source>
</reference>
<accession>A0ABR1K1B0</accession>
<sequence length="1022" mass="115700">MLVPKDIDLVYGTGLSQAPEEEVEQTIEEQDQDALDVSADLESEEDKKEILKDLPPFTKRISAYVSVMEDMVNIIAGFEAELLSHDEREMLYAFSKLSYSSRYTAMRLVFRKPDQWHPRSSMSRFIQEIGEEGLDYALTELCLSVPEIIKRGDPSGTSADEAIDLTGDSDDEDVLPQKNDFIIPPGGVKTGASDVQLDFFCESENNMSLQDILARLTKPKLEEICREFKCKPRKNPKKEDFITTLLSHAGNQCSITAAFASQPNKKSKATKPNNKPRQSTLHSFVPGSSKNLLDRLKSVAAKKLGPCLRVNTEFLHLIRRLQVIYYRSTQHLPSLLLPSLLTHFKKRTYPPYSYARSRIWFNREEFLKYENALDIMEVVDKLLSDKTEAERARTRGVTEASEREESRARTILPTTPAPPARDGTPGPVLPEALVKGPDVHAQADAKLDVKEEVKEEELDPFLEADMSMDDDLDVGGCNISIKSQISIYEIMAQAAQVSEEVDADENLTDTARQSKKLARMLVALYEEKVKVMWEEAVETELKKRKKDRPDPALERFQAGHVLTRIVGKVASAYATLKQHQREAEVLDALLAQRFWRRGKRAEWYERRALIGQNYLAKGKGALKRVREGIIEALEDSDTHLIARPALFKRLEKIEKRLKMPDEERTRSEGQLEEANEVYIKATRLWTSKNNEEKEDGKEKEKDSKGKGKGKGKEKENQISLVSGVNGVGGGEKPTKSGWRWTGKSLWRGRTPDEEVNVETAALYYYEDQGFKGFHSETSILTTLFALLFWDIIFATIPGAFETRYQIAPLDLVEDAFYRARKEVIDKRLEDINNGQARNILERHYEMHGGCEGKKETWCVGMRWDVGSKADLGEIVECMGGATLVHVCRLFCEDYSARTSGVPDLIIWNFDTKECRFVEVKGPNDRASASQKLWFDTLLRAGTAVDLCHVEDRGAPSKQSSKKRKRPYSERGDEADSSRNLDPDDVLTASQERVLTPEPPGGPQVVIVSPSMVKRRRKVQYLS</sequence>
<feature type="region of interest" description="Disordered" evidence="9">
    <location>
        <begin position="389"/>
        <end position="426"/>
    </location>
</feature>
<keyword evidence="4 8" id="KW-0479">Metal-binding</keyword>
<dbReference type="CDD" id="cd22326">
    <property type="entry name" value="FAN1-like"/>
    <property type="match status" value="1"/>
</dbReference>